<name>A0AAE5A8R6_9NOCA</name>
<protein>
    <submittedName>
        <fullName evidence="9">Crotonase/enoyl-CoA hydratase family protein</fullName>
    </submittedName>
</protein>
<dbReference type="PROSITE" id="PS00166">
    <property type="entry name" value="ENOYL_COA_HYDRATASE"/>
    <property type="match status" value="1"/>
</dbReference>
<evidence type="ECO:0000256" key="8">
    <source>
        <dbReference type="RuleBase" id="RU003707"/>
    </source>
</evidence>
<accession>A0AAE5A8R6</accession>
<dbReference type="PANTHER" id="PTHR11941:SF169">
    <property type="entry name" value="(7AS)-7A-METHYL-1,5-DIOXO-2,3,5,6,7,7A-HEXAHYDRO-1H-INDENE-CARBOXYL-COA HYDROLASE"/>
    <property type="match status" value="1"/>
</dbReference>
<comment type="function">
    <text evidence="1">Could possibly oxidize fatty acids using specific components.</text>
</comment>
<dbReference type="EMBL" id="JAWLUP010000068">
    <property type="protein sequence ID" value="MDV7267039.1"/>
    <property type="molecule type" value="Genomic_DNA"/>
</dbReference>
<dbReference type="Proteomes" id="UP001185863">
    <property type="component" value="Unassembled WGS sequence"/>
</dbReference>
<organism evidence="9 10">
    <name type="scientific">Rhodococcus oxybenzonivorans</name>
    <dbReference type="NCBI Taxonomy" id="1990687"/>
    <lineage>
        <taxon>Bacteria</taxon>
        <taxon>Bacillati</taxon>
        <taxon>Actinomycetota</taxon>
        <taxon>Actinomycetes</taxon>
        <taxon>Mycobacteriales</taxon>
        <taxon>Nocardiaceae</taxon>
        <taxon>Rhodococcus</taxon>
    </lineage>
</organism>
<keyword evidence="3" id="KW-0276">Fatty acid metabolism</keyword>
<dbReference type="SUPFAM" id="SSF52096">
    <property type="entry name" value="ClpP/crotonase"/>
    <property type="match status" value="1"/>
</dbReference>
<comment type="caution">
    <text evidence="9">The sequence shown here is derived from an EMBL/GenBank/DDBJ whole genome shotgun (WGS) entry which is preliminary data.</text>
</comment>
<evidence type="ECO:0000256" key="2">
    <source>
        <dbReference type="ARBA" id="ARBA00005254"/>
    </source>
</evidence>
<reference evidence="9" key="1">
    <citation type="submission" date="2023-10" db="EMBL/GenBank/DDBJ databases">
        <title>Development of a sustainable strategy for remediation of hydrocarbon-contaminated territories based on the waste exchange concept.</title>
        <authorList>
            <person name="Krivoruchko A."/>
        </authorList>
    </citation>
    <scope>NUCLEOTIDE SEQUENCE</scope>
    <source>
        <strain evidence="9">IEGM 68</strain>
    </source>
</reference>
<dbReference type="Gene3D" id="1.10.12.10">
    <property type="entry name" value="Lyase 2-enoyl-coa Hydratase, Chain A, domain 2"/>
    <property type="match status" value="1"/>
</dbReference>
<dbReference type="Gene3D" id="3.90.226.10">
    <property type="entry name" value="2-enoyl-CoA Hydratase, Chain A, domain 1"/>
    <property type="match status" value="1"/>
</dbReference>
<dbReference type="Pfam" id="PF00378">
    <property type="entry name" value="ECH_1"/>
    <property type="match status" value="1"/>
</dbReference>
<gene>
    <name evidence="9" type="ORF">R4315_21150</name>
</gene>
<dbReference type="GO" id="GO:0004300">
    <property type="term" value="F:enoyl-CoA hydratase activity"/>
    <property type="evidence" value="ECO:0007669"/>
    <property type="project" value="UniProtKB-EC"/>
</dbReference>
<dbReference type="InterPro" id="IPR018376">
    <property type="entry name" value="Enoyl-CoA_hyd/isom_CS"/>
</dbReference>
<proteinExistence type="inferred from homology"/>
<dbReference type="AlphaFoldDB" id="A0AAE5A8R6"/>
<comment type="catalytic activity">
    <reaction evidence="7">
        <text>a 4-saturated-(3S)-3-hydroxyacyl-CoA = a (3E)-enoyl-CoA + H2O</text>
        <dbReference type="Rhea" id="RHEA:20724"/>
        <dbReference type="ChEBI" id="CHEBI:15377"/>
        <dbReference type="ChEBI" id="CHEBI:58521"/>
        <dbReference type="ChEBI" id="CHEBI:137480"/>
        <dbReference type="EC" id="4.2.1.17"/>
    </reaction>
</comment>
<evidence type="ECO:0000313" key="10">
    <source>
        <dbReference type="Proteomes" id="UP001185863"/>
    </source>
</evidence>
<dbReference type="RefSeq" id="WP_317746769.1">
    <property type="nucleotide sequence ID" value="NZ_JAWLUP010000068.1"/>
</dbReference>
<evidence type="ECO:0000256" key="1">
    <source>
        <dbReference type="ARBA" id="ARBA00002994"/>
    </source>
</evidence>
<dbReference type="InterPro" id="IPR001753">
    <property type="entry name" value="Enoyl-CoA_hydra/iso"/>
</dbReference>
<keyword evidence="4" id="KW-0443">Lipid metabolism</keyword>
<dbReference type="GO" id="GO:0006635">
    <property type="term" value="P:fatty acid beta-oxidation"/>
    <property type="evidence" value="ECO:0007669"/>
    <property type="project" value="TreeGrafter"/>
</dbReference>
<evidence type="ECO:0000256" key="3">
    <source>
        <dbReference type="ARBA" id="ARBA00022832"/>
    </source>
</evidence>
<dbReference type="InterPro" id="IPR014748">
    <property type="entry name" value="Enoyl-CoA_hydra_C"/>
</dbReference>
<sequence length="262" mass="27589">MSTAEIASESLLVGEQTDGVVVLTINRPAARNAIDLGTARAISRTFDLLDSDPDCRVIVLTGAGGHFSAGMDLKAFRATGERPVDERRGAFGLVRKPPHTPLIAAVEGAAVGGGFEIALACDLIVAAEDSVFGLPEVQRGLTAAGGGLLRLPSRIPYHLAMEAVLTGRRLSATWCAEQGLVNRIAPPGAVLDTALELAMEISRNGPLAVQASKRVVIESENWPAQEAFDRQEAIVDPVRHSADAREGASAFAEKRAPHWTGS</sequence>
<dbReference type="PANTHER" id="PTHR11941">
    <property type="entry name" value="ENOYL-COA HYDRATASE-RELATED"/>
    <property type="match status" value="1"/>
</dbReference>
<comment type="catalytic activity">
    <reaction evidence="6">
        <text>a (3S)-3-hydroxyacyl-CoA = a (2E)-enoyl-CoA + H2O</text>
        <dbReference type="Rhea" id="RHEA:16105"/>
        <dbReference type="ChEBI" id="CHEBI:15377"/>
        <dbReference type="ChEBI" id="CHEBI:57318"/>
        <dbReference type="ChEBI" id="CHEBI:58856"/>
        <dbReference type="EC" id="4.2.1.17"/>
    </reaction>
</comment>
<evidence type="ECO:0000256" key="4">
    <source>
        <dbReference type="ARBA" id="ARBA00023098"/>
    </source>
</evidence>
<evidence type="ECO:0000256" key="7">
    <source>
        <dbReference type="ARBA" id="ARBA00023717"/>
    </source>
</evidence>
<dbReference type="NCBIfam" id="NF006100">
    <property type="entry name" value="PRK08252.1"/>
    <property type="match status" value="1"/>
</dbReference>
<evidence type="ECO:0000256" key="5">
    <source>
        <dbReference type="ARBA" id="ARBA00023239"/>
    </source>
</evidence>
<keyword evidence="5" id="KW-0456">Lyase</keyword>
<comment type="similarity">
    <text evidence="2 8">Belongs to the enoyl-CoA hydratase/isomerase family.</text>
</comment>
<dbReference type="InterPro" id="IPR029045">
    <property type="entry name" value="ClpP/crotonase-like_dom_sf"/>
</dbReference>
<dbReference type="CDD" id="cd06558">
    <property type="entry name" value="crotonase-like"/>
    <property type="match status" value="1"/>
</dbReference>
<evidence type="ECO:0000256" key="6">
    <source>
        <dbReference type="ARBA" id="ARBA00023709"/>
    </source>
</evidence>
<evidence type="ECO:0000313" key="9">
    <source>
        <dbReference type="EMBL" id="MDV7267039.1"/>
    </source>
</evidence>